<sequence>MRKTEQWNSRVICQTLKENGAVPFFQPIHDIRTGKLTGAEILARLSLPDGSVVSPAAFLPYLNTLETISELTRTLLIHTEEWLRRIFLPEAFRLSFNIPADGLGLLWLADYCQAIVGGASSHITLVAELMETSPLSLEKLHLEHGLHRMREAGVLLALDDFGTGYSGFHLLQQTGADIIKIPREFIRSLNDCQVSHSIIDSVMLLAKTQKLDIIAEGVENQNQLSALQEKGVVSAQGYYYSQPLSAIDFSYYINHHR</sequence>
<dbReference type="AlphaFoldDB" id="A0A602UYY6"/>
<reference evidence="5" key="1">
    <citation type="journal article" date="2018" name="Genome Biol.">
        <title>SKESA: strategic k-mer extension for scrupulous assemblies.</title>
        <authorList>
            <person name="Souvorov A."/>
            <person name="Agarwala R."/>
            <person name="Lipman D.J."/>
        </authorList>
    </citation>
    <scope>NUCLEOTIDE SEQUENCE</scope>
    <source>
        <strain evidence="5">13-0119</strain>
    </source>
</reference>
<dbReference type="Gene3D" id="3.20.20.450">
    <property type="entry name" value="EAL domain"/>
    <property type="match status" value="1"/>
</dbReference>
<evidence type="ECO:0000259" key="4">
    <source>
        <dbReference type="PROSITE" id="PS50883"/>
    </source>
</evidence>
<dbReference type="SUPFAM" id="SSF141868">
    <property type="entry name" value="EAL domain-like"/>
    <property type="match status" value="1"/>
</dbReference>
<reference evidence="5" key="2">
    <citation type="submission" date="2018-07" db="EMBL/GenBank/DDBJ databases">
        <authorList>
            <consortium name="NCBI Pathogen Detection Project"/>
        </authorList>
    </citation>
    <scope>NUCLEOTIDE SEQUENCE</scope>
    <source>
        <strain evidence="5">13-0119</strain>
    </source>
</reference>
<dbReference type="CDD" id="cd01948">
    <property type="entry name" value="EAL"/>
    <property type="match status" value="1"/>
</dbReference>
<feature type="domain" description="EAL" evidence="4">
    <location>
        <begin position="5"/>
        <end position="257"/>
    </location>
</feature>
<evidence type="ECO:0000256" key="2">
    <source>
        <dbReference type="ARBA" id="ARBA00011576"/>
    </source>
</evidence>
<dbReference type="PANTHER" id="PTHR33121">
    <property type="entry name" value="CYCLIC DI-GMP PHOSPHODIESTERASE PDEF"/>
    <property type="match status" value="1"/>
</dbReference>
<proteinExistence type="inferred from homology"/>
<organism evidence="5">
    <name type="scientific">Salmonella enterica subsp. enterica serovar Javiana</name>
    <dbReference type="NCBI Taxonomy" id="363569"/>
    <lineage>
        <taxon>Bacteria</taxon>
        <taxon>Pseudomonadati</taxon>
        <taxon>Pseudomonadota</taxon>
        <taxon>Gammaproteobacteria</taxon>
        <taxon>Enterobacterales</taxon>
        <taxon>Enterobacteriaceae</taxon>
        <taxon>Salmonella</taxon>
    </lineage>
</organism>
<dbReference type="EMBL" id="DAASMX010000030">
    <property type="protein sequence ID" value="HAE6182509.1"/>
    <property type="molecule type" value="Genomic_DNA"/>
</dbReference>
<comment type="caution">
    <text evidence="5">The sequence shown here is derived from an EMBL/GenBank/DDBJ whole genome shotgun (WGS) entry which is preliminary data.</text>
</comment>
<evidence type="ECO:0000313" key="5">
    <source>
        <dbReference type="EMBL" id="HAE6182509.1"/>
    </source>
</evidence>
<accession>A0A602UYY6</accession>
<name>A0A602UYY6_SALET</name>
<comment type="similarity">
    <text evidence="1">Belongs to the YdiV family.</text>
</comment>
<dbReference type="InterPro" id="IPR035919">
    <property type="entry name" value="EAL_sf"/>
</dbReference>
<dbReference type="PROSITE" id="PS50883">
    <property type="entry name" value="EAL"/>
    <property type="match status" value="1"/>
</dbReference>
<dbReference type="InterPro" id="IPR001633">
    <property type="entry name" value="EAL_dom"/>
</dbReference>
<protein>
    <recommendedName>
        <fullName evidence="3">Anti-FlhC(2)FlhD(4) factor YdiV</fullName>
    </recommendedName>
</protein>
<dbReference type="PANTHER" id="PTHR33121:SF70">
    <property type="entry name" value="SIGNALING PROTEIN YKOW"/>
    <property type="match status" value="1"/>
</dbReference>
<dbReference type="SMART" id="SM00052">
    <property type="entry name" value="EAL"/>
    <property type="match status" value="1"/>
</dbReference>
<dbReference type="GO" id="GO:0071111">
    <property type="term" value="F:cyclic-guanylate-specific phosphodiesterase activity"/>
    <property type="evidence" value="ECO:0007669"/>
    <property type="project" value="InterPro"/>
</dbReference>
<dbReference type="RefSeq" id="WP_015405828.1">
    <property type="nucleotide sequence ID" value="NZ_CP154882.1"/>
</dbReference>
<gene>
    <name evidence="5" type="ORF">G4I81_003256</name>
</gene>
<evidence type="ECO:0000256" key="1">
    <source>
        <dbReference type="ARBA" id="ARBA00010927"/>
    </source>
</evidence>
<comment type="subunit">
    <text evidence="2">Interacts with FlhD in the FlhC(2)FlhD(4) heterohexamer, inhibiting its ability to activate transcription.</text>
</comment>
<dbReference type="InterPro" id="IPR050706">
    <property type="entry name" value="Cyclic-di-GMP_PDE-like"/>
</dbReference>
<evidence type="ECO:0000256" key="3">
    <source>
        <dbReference type="ARBA" id="ARBA00018009"/>
    </source>
</evidence>
<dbReference type="Pfam" id="PF00563">
    <property type="entry name" value="EAL"/>
    <property type="match status" value="1"/>
</dbReference>